<evidence type="ECO:0000256" key="1">
    <source>
        <dbReference type="SAM" id="MobiDB-lite"/>
    </source>
</evidence>
<evidence type="ECO:0000313" key="3">
    <source>
        <dbReference type="EMBL" id="KAG0303502.1"/>
    </source>
</evidence>
<feature type="signal peptide" evidence="2">
    <location>
        <begin position="1"/>
        <end position="29"/>
    </location>
</feature>
<organism evidence="3 4">
    <name type="scientific">Linnemannia gamsii</name>
    <dbReference type="NCBI Taxonomy" id="64522"/>
    <lineage>
        <taxon>Eukaryota</taxon>
        <taxon>Fungi</taxon>
        <taxon>Fungi incertae sedis</taxon>
        <taxon>Mucoromycota</taxon>
        <taxon>Mortierellomycotina</taxon>
        <taxon>Mortierellomycetes</taxon>
        <taxon>Mortierellales</taxon>
        <taxon>Mortierellaceae</taxon>
        <taxon>Linnemannia</taxon>
    </lineage>
</organism>
<feature type="region of interest" description="Disordered" evidence="1">
    <location>
        <begin position="272"/>
        <end position="320"/>
    </location>
</feature>
<proteinExistence type="predicted"/>
<reference evidence="3" key="1">
    <citation type="journal article" date="2020" name="Fungal Divers.">
        <title>Resolving the Mortierellaceae phylogeny through synthesis of multi-gene phylogenetics and phylogenomics.</title>
        <authorList>
            <person name="Vandepol N."/>
            <person name="Liber J."/>
            <person name="Desiro A."/>
            <person name="Na H."/>
            <person name="Kennedy M."/>
            <person name="Barry K."/>
            <person name="Grigoriev I.V."/>
            <person name="Miller A.N."/>
            <person name="O'Donnell K."/>
            <person name="Stajich J.E."/>
            <person name="Bonito G."/>
        </authorList>
    </citation>
    <scope>NUCLEOTIDE SEQUENCE</scope>
    <source>
        <strain evidence="3">NVP60</strain>
    </source>
</reference>
<feature type="compositionally biased region" description="Polar residues" evidence="1">
    <location>
        <begin position="298"/>
        <end position="310"/>
    </location>
</feature>
<dbReference type="AlphaFoldDB" id="A0A9P6QVQ8"/>
<evidence type="ECO:0000256" key="2">
    <source>
        <dbReference type="SAM" id="SignalP"/>
    </source>
</evidence>
<keyword evidence="2" id="KW-0732">Signal</keyword>
<accession>A0A9P6QVQ8</accession>
<feature type="region of interest" description="Disordered" evidence="1">
    <location>
        <begin position="43"/>
        <end position="64"/>
    </location>
</feature>
<name>A0A9P6QVQ8_9FUNG</name>
<keyword evidence="4" id="KW-1185">Reference proteome</keyword>
<sequence length="591" mass="63776">MRPPRSISGSSSAAAAAAVAMAMATVANARLSGGGGNGGYNFEGPLDQDGYPAMVRSSQTDERNRMSATSARMEDYQSMGMFNPLWARAAGASVRGPDATGATSIYSPTEPLSGHSRLQQSPPLTIATGRYVSTPTPGAHDMVSDPKRLAGYDYFNLPLAQSTASTASVTSPSFTTHTRSFAQLSLLDDSSLSASLPPTPTQSNFDKYGDGLDPTSLYKAPVPLYPTQTSQPPHRLSGQPFSVQHKQLRTASISPHPQGRDGRHQSFGLADRRSSLPWDARISSQSGSLDSRGMPKGSRQQTGGSSTPSASILHGYKGRERGNLPPSFLVRSNSTPAIFGLPSTTMTPLEQQQQQQQQQQAQITFQNWHGLRPKVEYDTNGAPPMIIERATQDLVVVSGHLRPTAPQQQSPEYSMENHAQLQARSVPPFDRSFLNTPSHVVQDVQDGMRGPISSSSSSNSSTGGGVSRQQEHQVRVQRPILQDETHQHKQPSDVGTQPGPNSFDGNNNMSNKDRPYFGSAPDTQVQMQTISVPRTSGPSHDMSSMLSCSYSPTETQIHQDLDDDAFDSSLTMVLDDHLSLMDHLNMMPDVE</sequence>
<protein>
    <submittedName>
        <fullName evidence="3">Uncharacterized protein</fullName>
    </submittedName>
</protein>
<feature type="compositionally biased region" description="Basic and acidic residues" evidence="1">
    <location>
        <begin position="481"/>
        <end position="491"/>
    </location>
</feature>
<dbReference type="Proteomes" id="UP000823405">
    <property type="component" value="Unassembled WGS sequence"/>
</dbReference>
<feature type="non-terminal residue" evidence="3">
    <location>
        <position position="591"/>
    </location>
</feature>
<feature type="chain" id="PRO_5040197429" evidence="2">
    <location>
        <begin position="30"/>
        <end position="591"/>
    </location>
</feature>
<evidence type="ECO:0000313" key="4">
    <source>
        <dbReference type="Proteomes" id="UP000823405"/>
    </source>
</evidence>
<feature type="region of interest" description="Disordered" evidence="1">
    <location>
        <begin position="192"/>
        <end position="239"/>
    </location>
</feature>
<gene>
    <name evidence="3" type="ORF">BGZ97_001870</name>
</gene>
<feature type="compositionally biased region" description="Polar residues" evidence="1">
    <location>
        <begin position="493"/>
        <end position="510"/>
    </location>
</feature>
<dbReference type="OrthoDB" id="2426151at2759"/>
<feature type="region of interest" description="Disordered" evidence="1">
    <location>
        <begin position="444"/>
        <end position="518"/>
    </location>
</feature>
<dbReference type="EMBL" id="JAAAIN010001397">
    <property type="protein sequence ID" value="KAG0303502.1"/>
    <property type="molecule type" value="Genomic_DNA"/>
</dbReference>
<comment type="caution">
    <text evidence="3">The sequence shown here is derived from an EMBL/GenBank/DDBJ whole genome shotgun (WGS) entry which is preliminary data.</text>
</comment>